<protein>
    <submittedName>
        <fullName evidence="3">DUF6460 domain-containing protein</fullName>
    </submittedName>
</protein>
<comment type="caution">
    <text evidence="3">The sequence shown here is derived from an EMBL/GenBank/DDBJ whole genome shotgun (WGS) entry which is preliminary data.</text>
</comment>
<keyword evidence="1" id="KW-0812">Transmembrane</keyword>
<keyword evidence="4" id="KW-1185">Reference proteome</keyword>
<dbReference type="Pfam" id="PF20061">
    <property type="entry name" value="DUF6460"/>
    <property type="match status" value="1"/>
</dbReference>
<feature type="domain" description="DUF6460" evidence="2">
    <location>
        <begin position="53"/>
        <end position="87"/>
    </location>
</feature>
<dbReference type="EMBL" id="JBHUIJ010000006">
    <property type="protein sequence ID" value="MFD2237084.1"/>
    <property type="molecule type" value="Genomic_DNA"/>
</dbReference>
<accession>A0ABW5CIF7</accession>
<evidence type="ECO:0000259" key="2">
    <source>
        <dbReference type="Pfam" id="PF20061"/>
    </source>
</evidence>
<dbReference type="RefSeq" id="WP_209736776.1">
    <property type="nucleotide sequence ID" value="NZ_CP072611.1"/>
</dbReference>
<evidence type="ECO:0000313" key="3">
    <source>
        <dbReference type="EMBL" id="MFD2237084.1"/>
    </source>
</evidence>
<organism evidence="3 4">
    <name type="scientific">Aureimonas populi</name>
    <dbReference type="NCBI Taxonomy" id="1701758"/>
    <lineage>
        <taxon>Bacteria</taxon>
        <taxon>Pseudomonadati</taxon>
        <taxon>Pseudomonadota</taxon>
        <taxon>Alphaproteobacteria</taxon>
        <taxon>Hyphomicrobiales</taxon>
        <taxon>Aurantimonadaceae</taxon>
        <taxon>Aureimonas</taxon>
    </lineage>
</organism>
<dbReference type="Proteomes" id="UP001597371">
    <property type="component" value="Unassembled WGS sequence"/>
</dbReference>
<feature type="transmembrane region" description="Helical" evidence="1">
    <location>
        <begin position="66"/>
        <end position="84"/>
    </location>
</feature>
<dbReference type="InterPro" id="IPR045594">
    <property type="entry name" value="DUF6460"/>
</dbReference>
<keyword evidence="1" id="KW-0472">Membrane</keyword>
<evidence type="ECO:0000256" key="1">
    <source>
        <dbReference type="SAM" id="Phobius"/>
    </source>
</evidence>
<name>A0ABW5CIF7_9HYPH</name>
<reference evidence="4" key="1">
    <citation type="journal article" date="2019" name="Int. J. Syst. Evol. Microbiol.">
        <title>The Global Catalogue of Microorganisms (GCM) 10K type strain sequencing project: providing services to taxonomists for standard genome sequencing and annotation.</title>
        <authorList>
            <consortium name="The Broad Institute Genomics Platform"/>
            <consortium name="The Broad Institute Genome Sequencing Center for Infectious Disease"/>
            <person name="Wu L."/>
            <person name="Ma J."/>
        </authorList>
    </citation>
    <scope>NUCLEOTIDE SEQUENCE [LARGE SCALE GENOMIC DNA]</scope>
    <source>
        <strain evidence="4">ZS-35-S2</strain>
    </source>
</reference>
<proteinExistence type="predicted"/>
<gene>
    <name evidence="3" type="ORF">ACFSKQ_06325</name>
</gene>
<evidence type="ECO:0000313" key="4">
    <source>
        <dbReference type="Proteomes" id="UP001597371"/>
    </source>
</evidence>
<feature type="transmembrane region" description="Helical" evidence="1">
    <location>
        <begin position="12"/>
        <end position="34"/>
    </location>
</feature>
<sequence length="89" mass="9719">MSGSVTRFLGGSPLSVLIKLALLSLAVGLVLSWLNLHPLDLVEWVVDLFRDAWVLVFGSLGRAAEYFLLGAVIVVPIFLISRLVKSGRR</sequence>
<keyword evidence="1" id="KW-1133">Transmembrane helix</keyword>